<dbReference type="Proteomes" id="UP000095280">
    <property type="component" value="Unplaced"/>
</dbReference>
<dbReference type="AlphaFoldDB" id="A0A1I8FA02"/>
<evidence type="ECO:0000313" key="4">
    <source>
        <dbReference type="WBParaSite" id="maker-unitig_26525-snap-gene-0.2-mRNA-1"/>
    </source>
</evidence>
<name>A0A1I8FA02_9PLAT</name>
<keyword evidence="3" id="KW-1185">Reference proteome</keyword>
<proteinExistence type="predicted"/>
<keyword evidence="2" id="KW-0812">Transmembrane</keyword>
<evidence type="ECO:0000256" key="2">
    <source>
        <dbReference type="SAM" id="Phobius"/>
    </source>
</evidence>
<keyword evidence="2" id="KW-0472">Membrane</keyword>
<reference evidence="4" key="1">
    <citation type="submission" date="2016-11" db="UniProtKB">
        <authorList>
            <consortium name="WormBaseParasite"/>
        </authorList>
    </citation>
    <scope>IDENTIFICATION</scope>
</reference>
<feature type="transmembrane region" description="Helical" evidence="2">
    <location>
        <begin position="134"/>
        <end position="158"/>
    </location>
</feature>
<evidence type="ECO:0000256" key="1">
    <source>
        <dbReference type="SAM" id="MobiDB-lite"/>
    </source>
</evidence>
<sequence>RFHYEMPPSPPRLAPALPALHSNATAAGLMTNPGCPGNASAGSKQQEKPRPMLQSPTVTGLLMTLLWAQLAARCSHLHRDRQPAAALVARQQPAAESEPSEIVACTRSRETLFVKEICIGCGPDRICTRRFRPAFFGLLASTSIAVFVIVSLVLATLVKRRRLQAKQFARPAASSRQLSSSAAMRLLRTARPQSRELLSKFFVQTASTRDRQICGRMTRKRVKKLRQLSLPLSQPVLTISL</sequence>
<accession>A0A1I8FA02</accession>
<dbReference type="WBParaSite" id="maker-unitig_26525-snap-gene-0.2-mRNA-1">
    <property type="protein sequence ID" value="maker-unitig_26525-snap-gene-0.2-mRNA-1"/>
    <property type="gene ID" value="maker-unitig_26525-snap-gene-0.2"/>
</dbReference>
<protein>
    <submittedName>
        <fullName evidence="4">Toxoplasma gondii family B protein</fullName>
    </submittedName>
</protein>
<evidence type="ECO:0000313" key="3">
    <source>
        <dbReference type="Proteomes" id="UP000095280"/>
    </source>
</evidence>
<keyword evidence="2" id="KW-1133">Transmembrane helix</keyword>
<organism evidence="3 4">
    <name type="scientific">Macrostomum lignano</name>
    <dbReference type="NCBI Taxonomy" id="282301"/>
    <lineage>
        <taxon>Eukaryota</taxon>
        <taxon>Metazoa</taxon>
        <taxon>Spiralia</taxon>
        <taxon>Lophotrochozoa</taxon>
        <taxon>Platyhelminthes</taxon>
        <taxon>Rhabditophora</taxon>
        <taxon>Macrostomorpha</taxon>
        <taxon>Macrostomida</taxon>
        <taxon>Macrostomidae</taxon>
        <taxon>Macrostomum</taxon>
    </lineage>
</organism>
<feature type="region of interest" description="Disordered" evidence="1">
    <location>
        <begin position="27"/>
        <end position="53"/>
    </location>
</feature>